<dbReference type="GO" id="GO:0031902">
    <property type="term" value="C:late endosome membrane"/>
    <property type="evidence" value="ECO:0007669"/>
    <property type="project" value="TreeGrafter"/>
</dbReference>
<proteinExistence type="predicted"/>
<feature type="domain" description="Mic1" evidence="1">
    <location>
        <begin position="455"/>
        <end position="698"/>
    </location>
</feature>
<dbReference type="EMBL" id="CAJPVJ010000092">
    <property type="protein sequence ID" value="CAG2160667.1"/>
    <property type="molecule type" value="Genomic_DNA"/>
</dbReference>
<feature type="domain" description="Regulator of MON1-CCZ1 complex N-terminal" evidence="2">
    <location>
        <begin position="93"/>
        <end position="209"/>
    </location>
</feature>
<dbReference type="Pfam" id="PF21029">
    <property type="entry name" value="RMC1_N"/>
    <property type="match status" value="1"/>
</dbReference>
<dbReference type="InterPro" id="IPR009755">
    <property type="entry name" value="RMC1_C"/>
</dbReference>
<dbReference type="GO" id="GO:0010506">
    <property type="term" value="P:regulation of autophagy"/>
    <property type="evidence" value="ECO:0007669"/>
    <property type="project" value="InterPro"/>
</dbReference>
<dbReference type="GO" id="GO:0035658">
    <property type="term" value="C:Mon1-Ccz1 complex"/>
    <property type="evidence" value="ECO:0007669"/>
    <property type="project" value="InterPro"/>
</dbReference>
<reference evidence="3" key="1">
    <citation type="submission" date="2020-11" db="EMBL/GenBank/DDBJ databases">
        <authorList>
            <person name="Tran Van P."/>
        </authorList>
    </citation>
    <scope>NUCLEOTIDE SEQUENCE</scope>
</reference>
<accession>A0A7R9L9P2</accession>
<gene>
    <name evidence="3" type="ORF">ONB1V03_LOCUS843</name>
</gene>
<evidence type="ECO:0000313" key="3">
    <source>
        <dbReference type="EMBL" id="CAD7637491.1"/>
    </source>
</evidence>
<dbReference type="Proteomes" id="UP000728032">
    <property type="component" value="Unassembled WGS sequence"/>
</dbReference>
<evidence type="ECO:0008006" key="5">
    <source>
        <dbReference type="Google" id="ProtNLM"/>
    </source>
</evidence>
<dbReference type="InterPro" id="IPR040371">
    <property type="entry name" value="RMC1"/>
</dbReference>
<name>A0A7R9L9P2_9ACAR</name>
<evidence type="ECO:0000259" key="1">
    <source>
        <dbReference type="Pfam" id="PF07035"/>
    </source>
</evidence>
<dbReference type="InterPro" id="IPR049040">
    <property type="entry name" value="RMC1_N"/>
</dbReference>
<dbReference type="GO" id="GO:0005765">
    <property type="term" value="C:lysosomal membrane"/>
    <property type="evidence" value="ECO:0007669"/>
    <property type="project" value="TreeGrafter"/>
</dbReference>
<dbReference type="OrthoDB" id="26384at2759"/>
<dbReference type="EMBL" id="OC914917">
    <property type="protein sequence ID" value="CAD7637491.1"/>
    <property type="molecule type" value="Genomic_DNA"/>
</dbReference>
<evidence type="ECO:0000313" key="4">
    <source>
        <dbReference type="Proteomes" id="UP000728032"/>
    </source>
</evidence>
<sequence length="700" mass="80529">MRSLSTQTTHRLSPFVATVVTKREGNVRNVRVLVLEVFAINSTHFSVEVLTLDFTFTYNGLIGEEMAINRCNKGLELSAKLIGFESVSKSVNVFYDEINQHVFVVTNRCADGVVVKAMDEMIAQFRLEDRGDVLSIKFSPVCDVLALQRTPNTVEFINFTNGQPNSHYFQTSKTKNCKVLGFIWTNTYEMVFITDNGIEFYQILSEKHSVKCLKTFTLSVEWFVYEPQTSVLLVANGTYANVIQAFQFRVKLLLNAFTPSTVYKLSKFEVEWNSKQKTPKTGLYERDVAIANIYGKSRLLVLKHQPILKEQSGAHVVIYTFVKDSVPQKTDILLVHLTGRFAINIVDDLVIVHHQTSQTSLVFDINLQSNEIMANVKIHYPIVSNCTIKEFKLDDQIDCELCKNSTVHSTNWVIFQPNIIIDARLGCLWFLQINLKYIIEFIPNIPLLVDFLMFRRNSKSCLLKVIKDSIIGNEENQRNPLGNLSLVFNKVNAAYKESLILETTTNQNHVNDSNKLKMKTIVDQTDVFSDVFTVFDEQNTPLDQSLIVSILFEYIYSLSIHQIPIQYFVYEFLIRHLVRSQQFYQMHQFLQYHVFTDSKPLACLLLSLEPHYKYAVQLALDMLKRLTTANEEIIEVLLSQYQLSRALRFIQSHGNIDSISARKFLEIAYNSNDVKLFYSVYKFFELRNLRIRGSPAFASG</sequence>
<dbReference type="Pfam" id="PF07035">
    <property type="entry name" value="RMC1_C"/>
    <property type="match status" value="1"/>
</dbReference>
<keyword evidence="4" id="KW-1185">Reference proteome</keyword>
<dbReference type="PANTHER" id="PTHR12897">
    <property type="entry name" value="COLON CANCER-ASSOCIATED PROTEIN MIC1"/>
    <property type="match status" value="1"/>
</dbReference>
<dbReference type="AlphaFoldDB" id="A0A7R9L9P2"/>
<protein>
    <recommendedName>
        <fullName evidence="5">Mic1 domain-containing protein</fullName>
    </recommendedName>
</protein>
<dbReference type="PANTHER" id="PTHR12897:SF4">
    <property type="entry name" value="REGULATOR OF MON1-CCZ1 COMPLEX"/>
    <property type="match status" value="1"/>
</dbReference>
<organism evidence="3">
    <name type="scientific">Oppiella nova</name>
    <dbReference type="NCBI Taxonomy" id="334625"/>
    <lineage>
        <taxon>Eukaryota</taxon>
        <taxon>Metazoa</taxon>
        <taxon>Ecdysozoa</taxon>
        <taxon>Arthropoda</taxon>
        <taxon>Chelicerata</taxon>
        <taxon>Arachnida</taxon>
        <taxon>Acari</taxon>
        <taxon>Acariformes</taxon>
        <taxon>Sarcoptiformes</taxon>
        <taxon>Oribatida</taxon>
        <taxon>Brachypylina</taxon>
        <taxon>Oppioidea</taxon>
        <taxon>Oppiidae</taxon>
        <taxon>Oppiella</taxon>
    </lineage>
</organism>
<evidence type="ECO:0000259" key="2">
    <source>
        <dbReference type="Pfam" id="PF21029"/>
    </source>
</evidence>